<comment type="caution">
    <text evidence="2">The sequence shown here is derived from an EMBL/GenBank/DDBJ whole genome shotgun (WGS) entry which is preliminary data.</text>
</comment>
<accession>D6TTU7</accession>
<dbReference type="Gene3D" id="3.60.15.10">
    <property type="entry name" value="Ribonuclease Z/Hydroxyacylglutathione hydrolase-like"/>
    <property type="match status" value="1"/>
</dbReference>
<evidence type="ECO:0000313" key="2">
    <source>
        <dbReference type="EMBL" id="EFH83848.1"/>
    </source>
</evidence>
<dbReference type="GO" id="GO:0016787">
    <property type="term" value="F:hydrolase activity"/>
    <property type="evidence" value="ECO:0007669"/>
    <property type="project" value="UniProtKB-KW"/>
</dbReference>
<dbReference type="Proteomes" id="UP000004508">
    <property type="component" value="Unassembled WGS sequence"/>
</dbReference>
<proteinExistence type="predicted"/>
<dbReference type="CDD" id="cd16282">
    <property type="entry name" value="metallo-hydrolase-like_MBL-fold"/>
    <property type="match status" value="1"/>
</dbReference>
<dbReference type="eggNOG" id="COG0491">
    <property type="taxonomic scope" value="Bacteria"/>
</dbReference>
<dbReference type="InterPro" id="IPR036866">
    <property type="entry name" value="RibonucZ/Hydroxyglut_hydro"/>
</dbReference>
<reference evidence="2 3" key="1">
    <citation type="journal article" date="2011" name="Stand. Genomic Sci.">
        <title>Non-contiguous finished genome sequence and contextual data of the filamentous soil bacterium Ktedonobacter racemifer type strain (SOSP1-21).</title>
        <authorList>
            <person name="Chang Y.J."/>
            <person name="Land M."/>
            <person name="Hauser L."/>
            <person name="Chertkov O."/>
            <person name="Del Rio T.G."/>
            <person name="Nolan M."/>
            <person name="Copeland A."/>
            <person name="Tice H."/>
            <person name="Cheng J.F."/>
            <person name="Lucas S."/>
            <person name="Han C."/>
            <person name="Goodwin L."/>
            <person name="Pitluck S."/>
            <person name="Ivanova N."/>
            <person name="Ovchinikova G."/>
            <person name="Pati A."/>
            <person name="Chen A."/>
            <person name="Palaniappan K."/>
            <person name="Mavromatis K."/>
            <person name="Liolios K."/>
            <person name="Brettin T."/>
            <person name="Fiebig A."/>
            <person name="Rohde M."/>
            <person name="Abt B."/>
            <person name="Goker M."/>
            <person name="Detter J.C."/>
            <person name="Woyke T."/>
            <person name="Bristow J."/>
            <person name="Eisen J.A."/>
            <person name="Markowitz V."/>
            <person name="Hugenholtz P."/>
            <person name="Kyrpides N.C."/>
            <person name="Klenk H.P."/>
            <person name="Lapidus A."/>
        </authorList>
    </citation>
    <scope>NUCLEOTIDE SEQUENCE [LARGE SCALE GENOMIC DNA]</scope>
    <source>
        <strain evidence="3">DSM 44963</strain>
    </source>
</reference>
<dbReference type="SMART" id="SM00849">
    <property type="entry name" value="Lactamase_B"/>
    <property type="match status" value="1"/>
</dbReference>
<dbReference type="Pfam" id="PF00753">
    <property type="entry name" value="Lactamase_B"/>
    <property type="match status" value="1"/>
</dbReference>
<evidence type="ECO:0000313" key="3">
    <source>
        <dbReference type="Proteomes" id="UP000004508"/>
    </source>
</evidence>
<dbReference type="SUPFAM" id="SSF56281">
    <property type="entry name" value="Metallo-hydrolase/oxidoreductase"/>
    <property type="match status" value="1"/>
</dbReference>
<dbReference type="InterPro" id="IPR050855">
    <property type="entry name" value="NDM-1-like"/>
</dbReference>
<name>D6TTU7_KTERA</name>
<dbReference type="InterPro" id="IPR001279">
    <property type="entry name" value="Metallo-B-lactamas"/>
</dbReference>
<dbReference type="STRING" id="485913.Krac_4849"/>
<keyword evidence="2" id="KW-0378">Hydrolase</keyword>
<keyword evidence="3" id="KW-1185">Reference proteome</keyword>
<protein>
    <submittedName>
        <fullName evidence="2">Zn-dependent hydrolase including glyoxylase</fullName>
    </submittedName>
</protein>
<dbReference type="PANTHER" id="PTHR42951:SF4">
    <property type="entry name" value="ACYL-COENZYME A THIOESTERASE MBLAC2"/>
    <property type="match status" value="1"/>
</dbReference>
<dbReference type="PANTHER" id="PTHR42951">
    <property type="entry name" value="METALLO-BETA-LACTAMASE DOMAIN-CONTAINING"/>
    <property type="match status" value="1"/>
</dbReference>
<organism evidence="2 3">
    <name type="scientific">Ktedonobacter racemifer DSM 44963</name>
    <dbReference type="NCBI Taxonomy" id="485913"/>
    <lineage>
        <taxon>Bacteria</taxon>
        <taxon>Bacillati</taxon>
        <taxon>Chloroflexota</taxon>
        <taxon>Ktedonobacteria</taxon>
        <taxon>Ktedonobacterales</taxon>
        <taxon>Ktedonobacteraceae</taxon>
        <taxon>Ktedonobacter</taxon>
    </lineage>
</organism>
<dbReference type="AlphaFoldDB" id="D6TTU7"/>
<feature type="domain" description="Metallo-beta-lactamase" evidence="1">
    <location>
        <begin position="34"/>
        <end position="222"/>
    </location>
</feature>
<evidence type="ECO:0000259" key="1">
    <source>
        <dbReference type="SMART" id="SM00849"/>
    </source>
</evidence>
<gene>
    <name evidence="2" type="ORF">Krac_4849</name>
</gene>
<dbReference type="EMBL" id="ADVG01000003">
    <property type="protein sequence ID" value="EFH83848.1"/>
    <property type="molecule type" value="Genomic_DNA"/>
</dbReference>
<sequence length="243" mass="27074">MGVESKEMVMSESLQQLAENIWIFPRDRDANKVQPNVGVICTATQTVLIDSGNSPSHARRIQAALEKIQAPPVTHIIYTHHHWDHTFGACVFGAPVIAHDLCQELLTHSAEQLSRQQESAQHNPLAQAIERESTFRYILPSTTFARTMTLSLDGLTLELEHVGGAHAADSIVVRIKERGVMFLGDCYYPPPAYQQSDKQKTNWSMLASFIKEPGFDIFVEGHSNPLKGAAFLKRLSISLMARI</sequence>
<dbReference type="InParanoid" id="D6TTU7"/>